<dbReference type="Gene3D" id="3.30.160.60">
    <property type="entry name" value="Classic Zinc Finger"/>
    <property type="match status" value="1"/>
</dbReference>
<dbReference type="PROSITE" id="PS00028">
    <property type="entry name" value="ZINC_FINGER_C2H2_1"/>
    <property type="match status" value="1"/>
</dbReference>
<evidence type="ECO:0000313" key="11">
    <source>
        <dbReference type="Proteomes" id="UP000008237"/>
    </source>
</evidence>
<evidence type="ECO:0000256" key="6">
    <source>
        <dbReference type="ARBA" id="ARBA00023242"/>
    </source>
</evidence>
<dbReference type="GO" id="GO:0008270">
    <property type="term" value="F:zinc ion binding"/>
    <property type="evidence" value="ECO:0007669"/>
    <property type="project" value="UniProtKB-KW"/>
</dbReference>
<dbReference type="GO" id="GO:0005634">
    <property type="term" value="C:nucleus"/>
    <property type="evidence" value="ECO:0007669"/>
    <property type="project" value="UniProtKB-SubCell"/>
</dbReference>
<organism evidence="11">
    <name type="scientific">Harpegnathos saltator</name>
    <name type="common">Jerdon's jumping ant</name>
    <dbReference type="NCBI Taxonomy" id="610380"/>
    <lineage>
        <taxon>Eukaryota</taxon>
        <taxon>Metazoa</taxon>
        <taxon>Ecdysozoa</taxon>
        <taxon>Arthropoda</taxon>
        <taxon>Hexapoda</taxon>
        <taxon>Insecta</taxon>
        <taxon>Pterygota</taxon>
        <taxon>Neoptera</taxon>
        <taxon>Endopterygota</taxon>
        <taxon>Hymenoptera</taxon>
        <taxon>Apocrita</taxon>
        <taxon>Aculeata</taxon>
        <taxon>Formicoidea</taxon>
        <taxon>Formicidae</taxon>
        <taxon>Ponerinae</taxon>
        <taxon>Ponerini</taxon>
        <taxon>Harpegnathos</taxon>
    </lineage>
</organism>
<evidence type="ECO:0000313" key="10">
    <source>
        <dbReference type="EMBL" id="EFN89767.1"/>
    </source>
</evidence>
<evidence type="ECO:0000256" key="8">
    <source>
        <dbReference type="SAM" id="MobiDB-lite"/>
    </source>
</evidence>
<dbReference type="InterPro" id="IPR036236">
    <property type="entry name" value="Znf_C2H2_sf"/>
</dbReference>
<dbReference type="PROSITE" id="PS50157">
    <property type="entry name" value="ZINC_FINGER_C2H2_2"/>
    <property type="match status" value="1"/>
</dbReference>
<evidence type="ECO:0000259" key="9">
    <source>
        <dbReference type="PROSITE" id="PS50157"/>
    </source>
</evidence>
<dbReference type="Pfam" id="PF05605">
    <property type="entry name" value="zf-Di19"/>
    <property type="match status" value="1"/>
</dbReference>
<evidence type="ECO:0000256" key="3">
    <source>
        <dbReference type="ARBA" id="ARBA00022737"/>
    </source>
</evidence>
<keyword evidence="6" id="KW-0539">Nucleus</keyword>
<evidence type="ECO:0000256" key="5">
    <source>
        <dbReference type="ARBA" id="ARBA00022833"/>
    </source>
</evidence>
<dbReference type="FunFam" id="3.30.160.60:FF:000145">
    <property type="entry name" value="Zinc finger protein 574"/>
    <property type="match status" value="1"/>
</dbReference>
<accession>E2B3G1</accession>
<dbReference type="SUPFAM" id="SSF57667">
    <property type="entry name" value="beta-beta-alpha zinc fingers"/>
    <property type="match status" value="1"/>
</dbReference>
<dbReference type="InterPro" id="IPR013087">
    <property type="entry name" value="Znf_C2H2_type"/>
</dbReference>
<keyword evidence="11" id="KW-1185">Reference proteome</keyword>
<gene>
    <name evidence="10" type="ORF">EAI_02772</name>
</gene>
<proteinExistence type="predicted"/>
<dbReference type="InterPro" id="IPR008598">
    <property type="entry name" value="Di19_Zn-bd"/>
</dbReference>
<feature type="domain" description="C2H2-type" evidence="9">
    <location>
        <begin position="124"/>
        <end position="151"/>
    </location>
</feature>
<feature type="region of interest" description="Disordered" evidence="8">
    <location>
        <begin position="155"/>
        <end position="179"/>
    </location>
</feature>
<reference evidence="10 11" key="1">
    <citation type="journal article" date="2010" name="Science">
        <title>Genomic comparison of the ants Camponotus floridanus and Harpegnathos saltator.</title>
        <authorList>
            <person name="Bonasio R."/>
            <person name="Zhang G."/>
            <person name="Ye C."/>
            <person name="Mutti N.S."/>
            <person name="Fang X."/>
            <person name="Qin N."/>
            <person name="Donahue G."/>
            <person name="Yang P."/>
            <person name="Li Q."/>
            <person name="Li C."/>
            <person name="Zhang P."/>
            <person name="Huang Z."/>
            <person name="Berger S.L."/>
            <person name="Reinberg D."/>
            <person name="Wang J."/>
            <person name="Liebig J."/>
        </authorList>
    </citation>
    <scope>NUCLEOTIDE SEQUENCE [LARGE SCALE GENOMIC DNA]</scope>
    <source>
        <strain evidence="10 11">R22 G/1</strain>
    </source>
</reference>
<keyword evidence="3" id="KW-0677">Repeat</keyword>
<dbReference type="KEGG" id="hst:105181742"/>
<dbReference type="InParanoid" id="E2B3G1"/>
<evidence type="ECO:0000256" key="7">
    <source>
        <dbReference type="PROSITE-ProRule" id="PRU00042"/>
    </source>
</evidence>
<keyword evidence="2" id="KW-0479">Metal-binding</keyword>
<keyword evidence="5" id="KW-0862">Zinc</keyword>
<sequence>MKERHKFFVCICDLCGYMGLKHRVEKHIIKEHKDIYFREQSYDKNEEGKNEVEGTWSLEQLISYSRSDLGPIINEVDNSYKRPMKSLQKNKNRKDLFFCPFCYKYVHDAVLMAHLSVHVGARSYVCSICSKKFNLKHQMEQHMLIHMGTGIKKKSKTRLLRHSSPRSSYSNFRQKQQEE</sequence>
<dbReference type="Proteomes" id="UP000008237">
    <property type="component" value="Unassembled WGS sequence"/>
</dbReference>
<dbReference type="OrthoDB" id="5860767at2759"/>
<evidence type="ECO:0000256" key="2">
    <source>
        <dbReference type="ARBA" id="ARBA00022723"/>
    </source>
</evidence>
<protein>
    <submittedName>
        <fullName evidence="10">Zinc finger and BTB domain-containing protein 46</fullName>
    </submittedName>
</protein>
<feature type="compositionally biased region" description="Basic residues" evidence="8">
    <location>
        <begin position="155"/>
        <end position="164"/>
    </location>
</feature>
<name>E2B3G1_HARSA</name>
<dbReference type="AlphaFoldDB" id="E2B3G1"/>
<keyword evidence="4 7" id="KW-0863">Zinc-finger</keyword>
<dbReference type="EMBL" id="GL445331">
    <property type="protein sequence ID" value="EFN89767.1"/>
    <property type="molecule type" value="Genomic_DNA"/>
</dbReference>
<feature type="compositionally biased region" description="Polar residues" evidence="8">
    <location>
        <begin position="165"/>
        <end position="179"/>
    </location>
</feature>
<comment type="subcellular location">
    <subcellularLocation>
        <location evidence="1">Nucleus</location>
    </subcellularLocation>
</comment>
<evidence type="ECO:0000256" key="4">
    <source>
        <dbReference type="ARBA" id="ARBA00022771"/>
    </source>
</evidence>
<dbReference type="SMART" id="SM00355">
    <property type="entry name" value="ZnF_C2H2"/>
    <property type="match status" value="3"/>
</dbReference>
<evidence type="ECO:0000256" key="1">
    <source>
        <dbReference type="ARBA" id="ARBA00004123"/>
    </source>
</evidence>